<dbReference type="InParanoid" id="A0A7J7DXG6"/>
<evidence type="ECO:0000256" key="13">
    <source>
        <dbReference type="ARBA" id="ARBA00024209"/>
    </source>
</evidence>
<comment type="subcellular location">
    <subcellularLocation>
        <location evidence="2">Membrane</location>
        <topology evidence="2">Single-pass membrane protein</topology>
    </subcellularLocation>
</comment>
<evidence type="ECO:0000256" key="2">
    <source>
        <dbReference type="ARBA" id="ARBA00004167"/>
    </source>
</evidence>
<dbReference type="UniPathway" id="UPA00143"/>
<evidence type="ECO:0000256" key="4">
    <source>
        <dbReference type="ARBA" id="ARBA00012483"/>
    </source>
</evidence>
<evidence type="ECO:0000256" key="7">
    <source>
        <dbReference type="ARBA" id="ARBA00022723"/>
    </source>
</evidence>
<sequence>MDGEGDGHRHHLEFSPLLIGLLGILAGAMMVATYHCISAGCRYRRGIQNLQTNTQQERPIRPRNVNATARIFRRAPVVKYTKGGDEGVVCAVCLCEFTEGEDIRVLADCAHSFHVACIDMWLHSHSNCPLCRAETGQRPSHLALTMPESGGVALPQQEADNSTVPDHIGASTIVHYNL</sequence>
<evidence type="ECO:0000313" key="17">
    <source>
        <dbReference type="EMBL" id="KAF5750951.1"/>
    </source>
</evidence>
<keyword evidence="8 14" id="KW-0863">Zinc-finger</keyword>
<evidence type="ECO:0000256" key="8">
    <source>
        <dbReference type="ARBA" id="ARBA00022771"/>
    </source>
</evidence>
<evidence type="ECO:0000256" key="9">
    <source>
        <dbReference type="ARBA" id="ARBA00022786"/>
    </source>
</evidence>
<dbReference type="InterPro" id="IPR044600">
    <property type="entry name" value="ATL1/ATL16-like"/>
</dbReference>
<comment type="similarity">
    <text evidence="13">Belongs to the RING-type zinc finger family. ATL subfamily.</text>
</comment>
<evidence type="ECO:0000259" key="16">
    <source>
        <dbReference type="PROSITE" id="PS50089"/>
    </source>
</evidence>
<comment type="caution">
    <text evidence="17">The sequence shown here is derived from an EMBL/GenBank/DDBJ whole genome shotgun (WGS) entry which is preliminary data.</text>
</comment>
<dbReference type="GO" id="GO:0016020">
    <property type="term" value="C:membrane"/>
    <property type="evidence" value="ECO:0007669"/>
    <property type="project" value="UniProtKB-SubCell"/>
</dbReference>
<evidence type="ECO:0000256" key="3">
    <source>
        <dbReference type="ARBA" id="ARBA00004906"/>
    </source>
</evidence>
<dbReference type="Pfam" id="PF13639">
    <property type="entry name" value="zf-RING_2"/>
    <property type="match status" value="1"/>
</dbReference>
<dbReference type="EMBL" id="JAAARO010000003">
    <property type="protein sequence ID" value="KAF5750951.1"/>
    <property type="molecule type" value="Genomic_DNA"/>
</dbReference>
<dbReference type="CDD" id="cd16461">
    <property type="entry name" value="RING-H2_EL5-like"/>
    <property type="match status" value="1"/>
</dbReference>
<protein>
    <recommendedName>
        <fullName evidence="4">RING-type E3 ubiquitin transferase</fullName>
        <ecNumber evidence="4">2.3.2.27</ecNumber>
    </recommendedName>
</protein>
<dbReference type="Proteomes" id="UP000593562">
    <property type="component" value="Unassembled WGS sequence"/>
</dbReference>
<feature type="transmembrane region" description="Helical" evidence="15">
    <location>
        <begin position="17"/>
        <end position="37"/>
    </location>
</feature>
<dbReference type="PANTHER" id="PTHR46913:SF1">
    <property type="entry name" value="RING-H2 FINGER PROTEIN ATL16"/>
    <property type="match status" value="1"/>
</dbReference>
<keyword evidence="11 15" id="KW-1133">Transmembrane helix</keyword>
<feature type="domain" description="RING-type" evidence="16">
    <location>
        <begin position="90"/>
        <end position="132"/>
    </location>
</feature>
<keyword evidence="9" id="KW-0833">Ubl conjugation pathway</keyword>
<gene>
    <name evidence="17" type="ORF">HS088_TW03G01291</name>
</gene>
<comment type="catalytic activity">
    <reaction evidence="1">
        <text>S-ubiquitinyl-[E2 ubiquitin-conjugating enzyme]-L-cysteine + [acceptor protein]-L-lysine = [E2 ubiquitin-conjugating enzyme]-L-cysteine + N(6)-ubiquitinyl-[acceptor protein]-L-lysine.</text>
        <dbReference type="EC" id="2.3.2.27"/>
    </reaction>
</comment>
<dbReference type="SUPFAM" id="SSF57850">
    <property type="entry name" value="RING/U-box"/>
    <property type="match status" value="1"/>
</dbReference>
<evidence type="ECO:0000313" key="18">
    <source>
        <dbReference type="Proteomes" id="UP000593562"/>
    </source>
</evidence>
<organism evidence="17 18">
    <name type="scientific">Tripterygium wilfordii</name>
    <name type="common">Thunder God vine</name>
    <dbReference type="NCBI Taxonomy" id="458696"/>
    <lineage>
        <taxon>Eukaryota</taxon>
        <taxon>Viridiplantae</taxon>
        <taxon>Streptophyta</taxon>
        <taxon>Embryophyta</taxon>
        <taxon>Tracheophyta</taxon>
        <taxon>Spermatophyta</taxon>
        <taxon>Magnoliopsida</taxon>
        <taxon>eudicotyledons</taxon>
        <taxon>Gunneridae</taxon>
        <taxon>Pentapetalae</taxon>
        <taxon>rosids</taxon>
        <taxon>fabids</taxon>
        <taxon>Celastrales</taxon>
        <taxon>Celastraceae</taxon>
        <taxon>Tripterygium</taxon>
    </lineage>
</organism>
<dbReference type="PROSITE" id="PS50089">
    <property type="entry name" value="ZF_RING_2"/>
    <property type="match status" value="1"/>
</dbReference>
<dbReference type="GO" id="GO:0016567">
    <property type="term" value="P:protein ubiquitination"/>
    <property type="evidence" value="ECO:0007669"/>
    <property type="project" value="UniProtKB-UniPathway"/>
</dbReference>
<dbReference type="Gene3D" id="3.30.40.10">
    <property type="entry name" value="Zinc/RING finger domain, C3HC4 (zinc finger)"/>
    <property type="match status" value="1"/>
</dbReference>
<keyword evidence="6 15" id="KW-0812">Transmembrane</keyword>
<proteinExistence type="inferred from homology"/>
<dbReference type="SMART" id="SM00184">
    <property type="entry name" value="RING"/>
    <property type="match status" value="1"/>
</dbReference>
<evidence type="ECO:0000256" key="15">
    <source>
        <dbReference type="SAM" id="Phobius"/>
    </source>
</evidence>
<dbReference type="AlphaFoldDB" id="A0A7J7DXG6"/>
<keyword evidence="7" id="KW-0479">Metal-binding</keyword>
<keyword evidence="18" id="KW-1185">Reference proteome</keyword>
<evidence type="ECO:0000256" key="12">
    <source>
        <dbReference type="ARBA" id="ARBA00023136"/>
    </source>
</evidence>
<dbReference type="GO" id="GO:0008270">
    <property type="term" value="F:zinc ion binding"/>
    <property type="evidence" value="ECO:0007669"/>
    <property type="project" value="UniProtKB-KW"/>
</dbReference>
<dbReference type="PANTHER" id="PTHR46913">
    <property type="entry name" value="RING-H2 FINGER PROTEIN ATL16"/>
    <property type="match status" value="1"/>
</dbReference>
<evidence type="ECO:0000256" key="1">
    <source>
        <dbReference type="ARBA" id="ARBA00000900"/>
    </source>
</evidence>
<dbReference type="InterPro" id="IPR013083">
    <property type="entry name" value="Znf_RING/FYVE/PHD"/>
</dbReference>
<evidence type="ECO:0000256" key="11">
    <source>
        <dbReference type="ARBA" id="ARBA00022989"/>
    </source>
</evidence>
<comment type="pathway">
    <text evidence="3">Protein modification; protein ubiquitination.</text>
</comment>
<accession>A0A7J7DXG6</accession>
<evidence type="ECO:0000256" key="14">
    <source>
        <dbReference type="PROSITE-ProRule" id="PRU00175"/>
    </source>
</evidence>
<dbReference type="InterPro" id="IPR001841">
    <property type="entry name" value="Znf_RING"/>
</dbReference>
<name>A0A7J7DXG6_TRIWF</name>
<evidence type="ECO:0000256" key="6">
    <source>
        <dbReference type="ARBA" id="ARBA00022692"/>
    </source>
</evidence>
<dbReference type="EC" id="2.3.2.27" evidence="4"/>
<evidence type="ECO:0000256" key="5">
    <source>
        <dbReference type="ARBA" id="ARBA00022679"/>
    </source>
</evidence>
<evidence type="ECO:0000256" key="10">
    <source>
        <dbReference type="ARBA" id="ARBA00022833"/>
    </source>
</evidence>
<keyword evidence="12 15" id="KW-0472">Membrane</keyword>
<reference evidence="17 18" key="1">
    <citation type="journal article" date="2020" name="Nat. Commun.">
        <title>Genome of Tripterygium wilfordii and identification of cytochrome P450 involved in triptolide biosynthesis.</title>
        <authorList>
            <person name="Tu L."/>
            <person name="Su P."/>
            <person name="Zhang Z."/>
            <person name="Gao L."/>
            <person name="Wang J."/>
            <person name="Hu T."/>
            <person name="Zhou J."/>
            <person name="Zhang Y."/>
            <person name="Zhao Y."/>
            <person name="Liu Y."/>
            <person name="Song Y."/>
            <person name="Tong Y."/>
            <person name="Lu Y."/>
            <person name="Yang J."/>
            <person name="Xu C."/>
            <person name="Jia M."/>
            <person name="Peters R.J."/>
            <person name="Huang L."/>
            <person name="Gao W."/>
        </authorList>
    </citation>
    <scope>NUCLEOTIDE SEQUENCE [LARGE SCALE GENOMIC DNA]</scope>
    <source>
        <strain evidence="18">cv. XIE 37</strain>
        <tissue evidence="17">Leaf</tissue>
    </source>
</reference>
<dbReference type="GO" id="GO:0061630">
    <property type="term" value="F:ubiquitin protein ligase activity"/>
    <property type="evidence" value="ECO:0007669"/>
    <property type="project" value="UniProtKB-EC"/>
</dbReference>
<keyword evidence="10" id="KW-0862">Zinc</keyword>
<keyword evidence="5" id="KW-0808">Transferase</keyword>